<evidence type="ECO:0000313" key="2">
    <source>
        <dbReference type="Proteomes" id="UP001055811"/>
    </source>
</evidence>
<accession>A0ACB8ZL79</accession>
<keyword evidence="2" id="KW-1185">Reference proteome</keyword>
<name>A0ACB8ZL79_CICIN</name>
<organism evidence="1 2">
    <name type="scientific">Cichorium intybus</name>
    <name type="common">Chicory</name>
    <dbReference type="NCBI Taxonomy" id="13427"/>
    <lineage>
        <taxon>Eukaryota</taxon>
        <taxon>Viridiplantae</taxon>
        <taxon>Streptophyta</taxon>
        <taxon>Embryophyta</taxon>
        <taxon>Tracheophyta</taxon>
        <taxon>Spermatophyta</taxon>
        <taxon>Magnoliopsida</taxon>
        <taxon>eudicotyledons</taxon>
        <taxon>Gunneridae</taxon>
        <taxon>Pentapetalae</taxon>
        <taxon>asterids</taxon>
        <taxon>campanulids</taxon>
        <taxon>Asterales</taxon>
        <taxon>Asteraceae</taxon>
        <taxon>Cichorioideae</taxon>
        <taxon>Cichorieae</taxon>
        <taxon>Cichoriinae</taxon>
        <taxon>Cichorium</taxon>
    </lineage>
</organism>
<proteinExistence type="predicted"/>
<protein>
    <submittedName>
        <fullName evidence="1">Uncharacterized protein</fullName>
    </submittedName>
</protein>
<sequence length="408" mass="45102">MELRFTTTKKARTVAMTTLVGESESFESLMNVKAFKEVEGNPSLELRYVGGLNTILEFEDGEAMNKFLVEGQHVWKPWFKSLQPWDPSQTFTKRIASIVIHGVPLHAWCEEAFSVIARRWGEVIIPETCETDNLNMAYGRVGILTENSGLISYAVTITVDDVLYTINVMEDIFESNRLNPMLACNDIEDPFYHDDWASKWESDSTDSEKASSADESPEFSPARSEPLPSRSLQSEGRGIEKSDGRDRSAQVSRTDTHDCGVEVDEARDLESGIGGGGPIDDLGQSIGNIHGPAVQEQISGAQPVNQNYIRRSRSLDLNSHPKLSSDLSRSHPSINEPINSISFPNPIPSTSSTKQVTNNNPSKSAISHSSGEIEAIVEIGKKIGFQFDVSTEQMNRWFAKRGAAETSQ</sequence>
<comment type="caution">
    <text evidence="1">The sequence shown here is derived from an EMBL/GenBank/DDBJ whole genome shotgun (WGS) entry which is preliminary data.</text>
</comment>
<dbReference type="Proteomes" id="UP001055811">
    <property type="component" value="Linkage Group LG08"/>
</dbReference>
<evidence type="ECO:0000313" key="1">
    <source>
        <dbReference type="EMBL" id="KAI3698729.1"/>
    </source>
</evidence>
<dbReference type="EMBL" id="CM042016">
    <property type="protein sequence ID" value="KAI3698729.1"/>
    <property type="molecule type" value="Genomic_DNA"/>
</dbReference>
<reference evidence="2" key="1">
    <citation type="journal article" date="2022" name="Mol. Ecol. Resour.">
        <title>The genomes of chicory, endive, great burdock and yacon provide insights into Asteraceae palaeo-polyploidization history and plant inulin production.</title>
        <authorList>
            <person name="Fan W."/>
            <person name="Wang S."/>
            <person name="Wang H."/>
            <person name="Wang A."/>
            <person name="Jiang F."/>
            <person name="Liu H."/>
            <person name="Zhao H."/>
            <person name="Xu D."/>
            <person name="Zhang Y."/>
        </authorList>
    </citation>
    <scope>NUCLEOTIDE SEQUENCE [LARGE SCALE GENOMIC DNA]</scope>
    <source>
        <strain evidence="2">cv. Punajuju</strain>
    </source>
</reference>
<gene>
    <name evidence="1" type="ORF">L2E82_42505</name>
</gene>
<reference evidence="1 2" key="2">
    <citation type="journal article" date="2022" name="Mol. Ecol. Resour.">
        <title>The genomes of chicory, endive, great burdock and yacon provide insights into Asteraceae paleo-polyploidization history and plant inulin production.</title>
        <authorList>
            <person name="Fan W."/>
            <person name="Wang S."/>
            <person name="Wang H."/>
            <person name="Wang A."/>
            <person name="Jiang F."/>
            <person name="Liu H."/>
            <person name="Zhao H."/>
            <person name="Xu D."/>
            <person name="Zhang Y."/>
        </authorList>
    </citation>
    <scope>NUCLEOTIDE SEQUENCE [LARGE SCALE GENOMIC DNA]</scope>
    <source>
        <strain evidence="2">cv. Punajuju</strain>
        <tissue evidence="1">Leaves</tissue>
    </source>
</reference>